<evidence type="ECO:0000313" key="8">
    <source>
        <dbReference type="EMBL" id="RMX06343.1"/>
    </source>
</evidence>
<dbReference type="GO" id="GO:0140359">
    <property type="term" value="F:ABC-type transporter activity"/>
    <property type="evidence" value="ECO:0007669"/>
    <property type="project" value="UniProtKB-ARBA"/>
</dbReference>
<dbReference type="InterPro" id="IPR017871">
    <property type="entry name" value="ABC_transporter-like_CS"/>
</dbReference>
<evidence type="ECO:0000256" key="2">
    <source>
        <dbReference type="ARBA" id="ARBA00022475"/>
    </source>
</evidence>
<reference evidence="8 9" key="1">
    <citation type="submission" date="2018-10" db="EMBL/GenBank/DDBJ databases">
        <title>Draft genome of Cortibacter populi DSM10536.</title>
        <authorList>
            <person name="Bernier A.-M."/>
            <person name="Bernard K."/>
        </authorList>
    </citation>
    <scope>NUCLEOTIDE SEQUENCE [LARGE SCALE GENOMIC DNA]</scope>
    <source>
        <strain evidence="8 9">DSM 105136</strain>
    </source>
</reference>
<dbReference type="GO" id="GO:0005524">
    <property type="term" value="F:ATP binding"/>
    <property type="evidence" value="ECO:0007669"/>
    <property type="project" value="UniProtKB-KW"/>
</dbReference>
<evidence type="ECO:0000259" key="7">
    <source>
        <dbReference type="PROSITE" id="PS50893"/>
    </source>
</evidence>
<dbReference type="SMART" id="SM00382">
    <property type="entry name" value="AAA"/>
    <property type="match status" value="1"/>
</dbReference>
<gene>
    <name evidence="8" type="ORF">D8I35_07315</name>
</gene>
<keyword evidence="5" id="KW-1278">Translocase</keyword>
<dbReference type="Pfam" id="PF08402">
    <property type="entry name" value="TOBE_2"/>
    <property type="match status" value="1"/>
</dbReference>
<dbReference type="PROSITE" id="PS00211">
    <property type="entry name" value="ABC_TRANSPORTER_1"/>
    <property type="match status" value="1"/>
</dbReference>
<proteinExistence type="predicted"/>
<dbReference type="InterPro" id="IPR003593">
    <property type="entry name" value="AAA+_ATPase"/>
</dbReference>
<keyword evidence="2" id="KW-1003">Cell membrane</keyword>
<dbReference type="SUPFAM" id="SSF50331">
    <property type="entry name" value="MOP-like"/>
    <property type="match status" value="1"/>
</dbReference>
<dbReference type="InterPro" id="IPR008995">
    <property type="entry name" value="Mo/tungstate-bd_C_term_dom"/>
</dbReference>
<evidence type="ECO:0000256" key="4">
    <source>
        <dbReference type="ARBA" id="ARBA00022840"/>
    </source>
</evidence>
<feature type="domain" description="ABC transporter" evidence="7">
    <location>
        <begin position="4"/>
        <end position="234"/>
    </location>
</feature>
<comment type="caution">
    <text evidence="8">The sequence shown here is derived from an EMBL/GenBank/DDBJ whole genome shotgun (WGS) entry which is preliminary data.</text>
</comment>
<keyword evidence="9" id="KW-1185">Reference proteome</keyword>
<protein>
    <submittedName>
        <fullName evidence="8">ABC transporter ATP-binding protein</fullName>
    </submittedName>
</protein>
<dbReference type="Gene3D" id="2.40.50.140">
    <property type="entry name" value="Nucleic acid-binding proteins"/>
    <property type="match status" value="1"/>
</dbReference>
<dbReference type="Gene3D" id="2.40.50.100">
    <property type="match status" value="1"/>
</dbReference>
<evidence type="ECO:0000256" key="6">
    <source>
        <dbReference type="ARBA" id="ARBA00023136"/>
    </source>
</evidence>
<keyword evidence="6" id="KW-0472">Membrane</keyword>
<dbReference type="InterPro" id="IPR003439">
    <property type="entry name" value="ABC_transporter-like_ATP-bd"/>
</dbReference>
<keyword evidence="1" id="KW-0813">Transport</keyword>
<keyword evidence="3" id="KW-0547">Nucleotide-binding</keyword>
<dbReference type="PROSITE" id="PS50893">
    <property type="entry name" value="ABC_TRANSPORTER_2"/>
    <property type="match status" value="1"/>
</dbReference>
<keyword evidence="4 8" id="KW-0067">ATP-binding</keyword>
<dbReference type="Gene3D" id="3.40.50.300">
    <property type="entry name" value="P-loop containing nucleotide triphosphate hydrolases"/>
    <property type="match status" value="1"/>
</dbReference>
<dbReference type="OrthoDB" id="5298774at2"/>
<evidence type="ECO:0000256" key="5">
    <source>
        <dbReference type="ARBA" id="ARBA00022967"/>
    </source>
</evidence>
<evidence type="ECO:0000313" key="9">
    <source>
        <dbReference type="Proteomes" id="UP000278006"/>
    </source>
</evidence>
<evidence type="ECO:0000256" key="3">
    <source>
        <dbReference type="ARBA" id="ARBA00022741"/>
    </source>
</evidence>
<dbReference type="FunFam" id="3.40.50.300:FF:000042">
    <property type="entry name" value="Maltose/maltodextrin ABC transporter, ATP-binding protein"/>
    <property type="match status" value="1"/>
</dbReference>
<evidence type="ECO:0000256" key="1">
    <source>
        <dbReference type="ARBA" id="ARBA00022448"/>
    </source>
</evidence>
<dbReference type="InterPro" id="IPR013611">
    <property type="entry name" value="Transp-assoc_OB_typ2"/>
</dbReference>
<dbReference type="GO" id="GO:0055052">
    <property type="term" value="C:ATP-binding cassette (ABC) transporter complex, substrate-binding subunit-containing"/>
    <property type="evidence" value="ECO:0007669"/>
    <property type="project" value="TreeGrafter"/>
</dbReference>
<dbReference type="AlphaFoldDB" id="A0A3M6QTN6"/>
<dbReference type="PANTHER" id="PTHR43875">
    <property type="entry name" value="MALTODEXTRIN IMPORT ATP-BINDING PROTEIN MSMX"/>
    <property type="match status" value="1"/>
</dbReference>
<dbReference type="InterPro" id="IPR047641">
    <property type="entry name" value="ABC_transpr_MalK/UgpC-like"/>
</dbReference>
<dbReference type="InterPro" id="IPR012340">
    <property type="entry name" value="NA-bd_OB-fold"/>
</dbReference>
<dbReference type="PANTHER" id="PTHR43875:SF15">
    <property type="entry name" value="TREHALOSE IMPORT ATP-BINDING PROTEIN SUGC"/>
    <property type="match status" value="1"/>
</dbReference>
<dbReference type="Pfam" id="PF00005">
    <property type="entry name" value="ABC_tran"/>
    <property type="match status" value="1"/>
</dbReference>
<accession>A0A3M6QTN6</accession>
<dbReference type="EMBL" id="RDQO01000002">
    <property type="protein sequence ID" value="RMX06343.1"/>
    <property type="molecule type" value="Genomic_DNA"/>
</dbReference>
<dbReference type="GO" id="GO:0016887">
    <property type="term" value="F:ATP hydrolysis activity"/>
    <property type="evidence" value="ECO:0007669"/>
    <property type="project" value="InterPro"/>
</dbReference>
<dbReference type="RefSeq" id="WP_122227430.1">
    <property type="nucleotide sequence ID" value="NZ_RDQO01000002.1"/>
</dbReference>
<dbReference type="SUPFAM" id="SSF52540">
    <property type="entry name" value="P-loop containing nucleoside triphosphate hydrolases"/>
    <property type="match status" value="1"/>
</dbReference>
<dbReference type="Proteomes" id="UP000278006">
    <property type="component" value="Unassembled WGS sequence"/>
</dbReference>
<name>A0A3M6QTN6_9BURK</name>
<organism evidence="8 9">
    <name type="scientific">Corticibacter populi</name>
    <dbReference type="NCBI Taxonomy" id="1550736"/>
    <lineage>
        <taxon>Bacteria</taxon>
        <taxon>Pseudomonadati</taxon>
        <taxon>Pseudomonadota</taxon>
        <taxon>Betaproteobacteria</taxon>
        <taxon>Burkholderiales</taxon>
        <taxon>Comamonadaceae</taxon>
        <taxon>Corticibacter</taxon>
    </lineage>
</organism>
<dbReference type="InterPro" id="IPR027417">
    <property type="entry name" value="P-loop_NTPase"/>
</dbReference>
<sequence length="373" mass="39536">MSMIELRGISKAWGDAVALHAIDLRIAPASFCVLLGPSGCGKSTTLRIIAGLETATAGQVLIGGADVTHRPPSQRGIAMVFQNYALFPHLSVAENIGFGLAVRKTPKAEARQRVEEAAALLGLSQLLQRKPGQLSGGQQQRVALGRALVARASVCLMDEPLSNLDAQLRQEMRHELRELQQRLGLTVVYVTHDQTEAMSMADQVVLLSQGRIEQNDAPRRAYARPASLFAARFIGTPPMNLLRLDAQGHILGSAVATGAPAGAAHLGVRPECVRLAPADQTAALRARVLSFEYLGADLVLRCEVGSEALTLRVDGQQNLQVGDELALQCAAGDLHFFDATGRRMDTGATAVPATDTGDARLPANAALAQRAAA</sequence>